<dbReference type="PANTHER" id="PTHR11695">
    <property type="entry name" value="ALCOHOL DEHYDROGENASE RELATED"/>
    <property type="match status" value="1"/>
</dbReference>
<dbReference type="InterPro" id="IPR020843">
    <property type="entry name" value="ER"/>
</dbReference>
<gene>
    <name evidence="2" type="ORF">NF556_01495</name>
</gene>
<organism evidence="2 3">
    <name type="scientific">Ornithinimicrobium faecis</name>
    <dbReference type="NCBI Taxonomy" id="2934158"/>
    <lineage>
        <taxon>Bacteria</taxon>
        <taxon>Bacillati</taxon>
        <taxon>Actinomycetota</taxon>
        <taxon>Actinomycetes</taxon>
        <taxon>Micrococcales</taxon>
        <taxon>Ornithinimicrobiaceae</taxon>
        <taxon>Ornithinimicrobium</taxon>
    </lineage>
</organism>
<sequence>MRAAVLDRYGPPSVVRVQEVADPQPSEGEVVLDVAAVAVTAADARMRGANFPRGFGPFARLGIGVLRPRKRVLGASCSGVVRAVGAGVSGLAVGDEVCGQLDAGMGAHAEQVLATATTLVPKPAEVSHEDAAGLLFGGTTALGYLRDKGQVQPGHRVLVVGASGAVGTMAVQIAQILGAHVTGVCSTPNVEVVKRLGADEVIDYRKTPPEHLTGSYDLVIDTVGALSIATGRRLLSDTGVLQLVAADLWQMLAARGRVQAGMVTGKPDDVRQLLQWAAAGDLVSVTDRVLPLDQIVQAHEVVDSGRKVGNIIITP</sequence>
<dbReference type="InterPro" id="IPR011032">
    <property type="entry name" value="GroES-like_sf"/>
</dbReference>
<dbReference type="SMART" id="SM00829">
    <property type="entry name" value="PKS_ER"/>
    <property type="match status" value="1"/>
</dbReference>
<dbReference type="Proteomes" id="UP001056455">
    <property type="component" value="Chromosome"/>
</dbReference>
<dbReference type="SUPFAM" id="SSF50129">
    <property type="entry name" value="GroES-like"/>
    <property type="match status" value="1"/>
</dbReference>
<reference evidence="2" key="1">
    <citation type="submission" date="2022-06" db="EMBL/GenBank/DDBJ databases">
        <title>Ornithinimicrobium HY1793.</title>
        <authorList>
            <person name="Huang Y."/>
        </authorList>
    </citation>
    <scope>NUCLEOTIDE SEQUENCE</scope>
    <source>
        <strain evidence="2">HY1793</strain>
    </source>
</reference>
<keyword evidence="3" id="KW-1185">Reference proteome</keyword>
<evidence type="ECO:0000313" key="2">
    <source>
        <dbReference type="EMBL" id="USQ80366.1"/>
    </source>
</evidence>
<dbReference type="Pfam" id="PF13602">
    <property type="entry name" value="ADH_zinc_N_2"/>
    <property type="match status" value="1"/>
</dbReference>
<dbReference type="Gene3D" id="3.90.180.10">
    <property type="entry name" value="Medium-chain alcohol dehydrogenases, catalytic domain"/>
    <property type="match status" value="1"/>
</dbReference>
<dbReference type="InterPro" id="IPR036291">
    <property type="entry name" value="NAD(P)-bd_dom_sf"/>
</dbReference>
<dbReference type="InterPro" id="IPR050700">
    <property type="entry name" value="YIM1/Zinc_Alcohol_DH_Fams"/>
</dbReference>
<feature type="domain" description="Enoyl reductase (ER)" evidence="1">
    <location>
        <begin position="10"/>
        <end position="313"/>
    </location>
</feature>
<name>A0ABY4YUC2_9MICO</name>
<dbReference type="SUPFAM" id="SSF51735">
    <property type="entry name" value="NAD(P)-binding Rossmann-fold domains"/>
    <property type="match status" value="1"/>
</dbReference>
<dbReference type="InterPro" id="IPR013154">
    <property type="entry name" value="ADH-like_N"/>
</dbReference>
<accession>A0ABY4YUC2</accession>
<dbReference type="Pfam" id="PF08240">
    <property type="entry name" value="ADH_N"/>
    <property type="match status" value="1"/>
</dbReference>
<dbReference type="Gene3D" id="3.40.50.720">
    <property type="entry name" value="NAD(P)-binding Rossmann-like Domain"/>
    <property type="match status" value="1"/>
</dbReference>
<evidence type="ECO:0000313" key="3">
    <source>
        <dbReference type="Proteomes" id="UP001056455"/>
    </source>
</evidence>
<dbReference type="CDD" id="cd08267">
    <property type="entry name" value="MDR1"/>
    <property type="match status" value="1"/>
</dbReference>
<protein>
    <submittedName>
        <fullName evidence="2">NAD(P)-dependent alcohol dehydrogenase</fullName>
    </submittedName>
</protein>
<dbReference type="EMBL" id="CP099489">
    <property type="protein sequence ID" value="USQ80366.1"/>
    <property type="molecule type" value="Genomic_DNA"/>
</dbReference>
<dbReference type="PANTHER" id="PTHR11695:SF648">
    <property type="entry name" value="ZINC-BINDING OXIDOREDUCTASE"/>
    <property type="match status" value="1"/>
</dbReference>
<evidence type="ECO:0000259" key="1">
    <source>
        <dbReference type="SMART" id="SM00829"/>
    </source>
</evidence>
<proteinExistence type="predicted"/>
<dbReference type="RefSeq" id="WP_252593742.1">
    <property type="nucleotide sequence ID" value="NZ_CP099489.1"/>
</dbReference>